<dbReference type="Gene3D" id="1.25.40.10">
    <property type="entry name" value="Tetratricopeptide repeat domain"/>
    <property type="match status" value="1"/>
</dbReference>
<dbReference type="CDD" id="cd02440">
    <property type="entry name" value="AdoMet_MTases"/>
    <property type="match status" value="1"/>
</dbReference>
<protein>
    <submittedName>
        <fullName evidence="2">Methyltransferase domain-containing protein</fullName>
    </submittedName>
</protein>
<dbReference type="Gene3D" id="3.40.50.150">
    <property type="entry name" value="Vaccinia Virus protein VP39"/>
    <property type="match status" value="1"/>
</dbReference>
<dbReference type="RefSeq" id="WP_136358243.1">
    <property type="nucleotide sequence ID" value="NZ_SSNY01000008.1"/>
</dbReference>
<accession>A0ABY2Q5C9</accession>
<keyword evidence="2" id="KW-0808">Transferase</keyword>
<reference evidence="2 3" key="1">
    <citation type="submission" date="2019-04" db="EMBL/GenBank/DDBJ databases">
        <title>Mesorhizobium composti sp. nov., isolated from compost.</title>
        <authorList>
            <person name="Lin S.-Y."/>
            <person name="Hameed A."/>
            <person name="Hsieh Y.-T."/>
            <person name="Young C.-C."/>
        </authorList>
    </citation>
    <scope>NUCLEOTIDE SEQUENCE [LARGE SCALE GENOMIC DNA]</scope>
    <source>
        <strain evidence="2 3">CC-YTH430</strain>
    </source>
</reference>
<dbReference type="InterPro" id="IPR019734">
    <property type="entry name" value="TPR_rpt"/>
</dbReference>
<keyword evidence="2" id="KW-0489">Methyltransferase</keyword>
<dbReference type="Pfam" id="PF13489">
    <property type="entry name" value="Methyltransf_23"/>
    <property type="match status" value="1"/>
</dbReference>
<dbReference type="SUPFAM" id="SSF48452">
    <property type="entry name" value="TPR-like"/>
    <property type="match status" value="1"/>
</dbReference>
<gene>
    <name evidence="2" type="ORF">E6C48_14025</name>
</gene>
<sequence length="304" mass="32970">MKPLQASSGDVLADRRAGYAEMLFSSGDHAAAADLMRDALDLSPGWALGWFRLGEMREAAGALDAAAEAWTTALELDPRDRSGAALKLAVIGRAPSAETSSSAFVEALFDQYADTFDAALVEKLAYRVPALLSDAVHMQRRGTFRLALDLGCGTGLMGEVLRPHVERLEGFDISARMLAKARARAIYDRLEKADLQDFRYEGGRPDLIVAADVLIYLGALERVAKTVAGLLSPGGLFAFSVERLAGEGDFALQPSRRYAHSEPYVRRLLGENGLDVLWLEEHVLRLDRGEPVVGLIVMASFPPP</sequence>
<organism evidence="2 3">
    <name type="scientific">Ollibium composti</name>
    <dbReference type="NCBI Taxonomy" id="2675109"/>
    <lineage>
        <taxon>Bacteria</taxon>
        <taxon>Pseudomonadati</taxon>
        <taxon>Pseudomonadota</taxon>
        <taxon>Alphaproteobacteria</taxon>
        <taxon>Hyphomicrobiales</taxon>
        <taxon>Phyllobacteriaceae</taxon>
        <taxon>Ollibium</taxon>
    </lineage>
</organism>
<dbReference type="PANTHER" id="PTHR43861">
    <property type="entry name" value="TRANS-ACONITATE 2-METHYLTRANSFERASE-RELATED"/>
    <property type="match status" value="1"/>
</dbReference>
<dbReference type="InterPro" id="IPR011990">
    <property type="entry name" value="TPR-like_helical_dom_sf"/>
</dbReference>
<dbReference type="SMART" id="SM00028">
    <property type="entry name" value="TPR"/>
    <property type="match status" value="1"/>
</dbReference>
<evidence type="ECO:0000313" key="2">
    <source>
        <dbReference type="EMBL" id="THF56269.1"/>
    </source>
</evidence>
<dbReference type="PANTHER" id="PTHR43861:SF1">
    <property type="entry name" value="TRANS-ACONITATE 2-METHYLTRANSFERASE"/>
    <property type="match status" value="1"/>
</dbReference>
<evidence type="ECO:0000313" key="3">
    <source>
        <dbReference type="Proteomes" id="UP000306441"/>
    </source>
</evidence>
<proteinExistence type="predicted"/>
<dbReference type="GO" id="GO:0008168">
    <property type="term" value="F:methyltransferase activity"/>
    <property type="evidence" value="ECO:0007669"/>
    <property type="project" value="UniProtKB-KW"/>
</dbReference>
<feature type="repeat" description="TPR" evidence="1">
    <location>
        <begin position="47"/>
        <end position="80"/>
    </location>
</feature>
<dbReference type="EMBL" id="SSNY01000008">
    <property type="protein sequence ID" value="THF56269.1"/>
    <property type="molecule type" value="Genomic_DNA"/>
</dbReference>
<keyword evidence="1" id="KW-0802">TPR repeat</keyword>
<dbReference type="InterPro" id="IPR029063">
    <property type="entry name" value="SAM-dependent_MTases_sf"/>
</dbReference>
<keyword evidence="3" id="KW-1185">Reference proteome</keyword>
<dbReference type="SUPFAM" id="SSF53335">
    <property type="entry name" value="S-adenosyl-L-methionine-dependent methyltransferases"/>
    <property type="match status" value="1"/>
</dbReference>
<dbReference type="Proteomes" id="UP000306441">
    <property type="component" value="Unassembled WGS sequence"/>
</dbReference>
<comment type="caution">
    <text evidence="2">The sequence shown here is derived from an EMBL/GenBank/DDBJ whole genome shotgun (WGS) entry which is preliminary data.</text>
</comment>
<evidence type="ECO:0000256" key="1">
    <source>
        <dbReference type="PROSITE-ProRule" id="PRU00339"/>
    </source>
</evidence>
<name>A0ABY2Q5C9_9HYPH</name>
<dbReference type="PROSITE" id="PS50005">
    <property type="entry name" value="TPR"/>
    <property type="match status" value="1"/>
</dbReference>
<dbReference type="GO" id="GO:0032259">
    <property type="term" value="P:methylation"/>
    <property type="evidence" value="ECO:0007669"/>
    <property type="project" value="UniProtKB-KW"/>
</dbReference>